<feature type="region of interest" description="Disordered" evidence="10">
    <location>
        <begin position="1340"/>
        <end position="1389"/>
    </location>
</feature>
<dbReference type="InterPro" id="IPR011009">
    <property type="entry name" value="Kinase-like_dom_sf"/>
</dbReference>
<evidence type="ECO:0000256" key="8">
    <source>
        <dbReference type="ARBA" id="ARBA00048367"/>
    </source>
</evidence>
<feature type="compositionally biased region" description="Basic residues" evidence="10">
    <location>
        <begin position="1233"/>
        <end position="1242"/>
    </location>
</feature>
<sequence length="1507" mass="146834">MTYQHLSTLGEGAFGVVWKCRDADGGVVAIKGFKHAHEDPVVRRLVDREVAVLQRLRHPHLVALLDAFKKPCTGRLFMVFEYVGPSCQQLLDASPGAGLSPQRTKAAAWQVAQALAYMHAQRVLHRDVKPANILLVPSTGAAKLCDFDLARPVAGAARDIQHCTSYVVTRWYRAPEVLVGAPYGAAADVWSFGCSLAEMATGRPLFPGKTSADQLWRILAALGPLPPPLAASLGRGTYADLSLAAALAPPPSHRHRQLRALLPGLEPRLTEVVAACLRMDPTERPTMAEVLAMPYFWDAEACAAALEPLSEELVEAATTAPAAPRRLMTPPPPLPTPAGGHEAAVAPSPSRQPLAAAAGGPSANANGTYANGVLAAAGAGAAAAAAGAGAGGCPVAVALSGIAGLWDPVSHASAPAGSFSTAAAAAGADDAAGSDAAASSRPGSMPLSDDLSGLALPDMADRTGSESESTREGAGPLATGPAAAAAAAASAAAAPSGEAVGAGRARRRLLPGADGAAVAGQASHQPQHAGLAAHLAALHNASRRAASGLSRGDGTAAAAGGGGGGGANHVSVGAPITWADGGATASDLDARLGPPAPSSSSNMPLPFCPDSGDDSAAKLGRHKPPRPQPALVNLHCRWEPVVQAPRVSGSGSAAGASERGSTAGVGPEPTAAGAAGVGIGTGTGSNRSSRPSWNKRTTWSGVGSIPGMGFMDEDLKARGPAPRGVLAGASRRATGAALSPAVPAAAAAAAAALPPPPQGAEKAGRVGFGLRYFSRRDPADRDLAAALFSPHTPPPHPQPPPPPGASDAAGGGHETPGGSDQPLVTRAPSVNRWGRGLLDAVAHLLQRGSVASSSAAPSPPMGAVARAPSGPNSNAAAAAGGGGAGSAGGGYHYGHGSGTGNSPAVSSAAAAAAAAATAGLSLQARRWARMHGASPRTAGASMSPPVPLGIALPEECAVAAGFILPATSSPHEPTPHGGALPVFPSPRGVPAVPHPSPLNPTAPYPTPRTFAPPQPSPCLSAGPLYAAPSPAFPTPRASTHAHPTPRASHDAGPSPYTGPGPGPAAGPGAGPSSTGIVLLRTIGSGSSAAGSLRGPPSPGCTLTGAASVGGASTSTHSNNGSAATTMTGGAAGAVNLDPANGGAGGSGGGAGYVHHPGAAHATAPGAAGAAAHGDGGAAASKLRRVSTATAAPAPPTPAATAKASSWSRTKLRRVSTETKPVSQAGDEATANHHNGHNHHSKRGAAAKVLSFLRLGHAAARVGIAPGGGGAVGVAPLKSPSGNAPAPSPSQAMAPAPSPLPARPPPPAAAASSSSISLTACSAAALESPPPGAATVLVREPTPAEDAEAETEPASAQTDSGAATGTGVGLGAGATPTSASFPVPGARVGRGVRLPPLSVSASTAAALAMSGGDGAAAGPNPFAGTHVWPPPAVFEESETLSEPPTSPPGGGLSPGGKVWDERTSAPAAAATAAALAAAAAGGAVPARRRGRRRGFLSSVVHAVKGWAA</sequence>
<feature type="compositionally biased region" description="Low complexity" evidence="10">
    <location>
        <begin position="1351"/>
        <end position="1362"/>
    </location>
</feature>
<feature type="region of interest" description="Disordered" evidence="10">
    <location>
        <begin position="316"/>
        <end position="360"/>
    </location>
</feature>
<dbReference type="SMART" id="SM00220">
    <property type="entry name" value="S_TKc"/>
    <property type="match status" value="1"/>
</dbReference>
<keyword evidence="2" id="KW-0723">Serine/threonine-protein kinase</keyword>
<feature type="region of interest" description="Disordered" evidence="10">
    <location>
        <begin position="433"/>
        <end position="481"/>
    </location>
</feature>
<evidence type="ECO:0000256" key="10">
    <source>
        <dbReference type="SAM" id="MobiDB-lite"/>
    </source>
</evidence>
<evidence type="ECO:0000256" key="9">
    <source>
        <dbReference type="PROSITE-ProRule" id="PRU10141"/>
    </source>
</evidence>
<comment type="catalytic activity">
    <reaction evidence="8">
        <text>L-seryl-[protein] + ATP = O-phospho-L-seryl-[protein] + ADP + H(+)</text>
        <dbReference type="Rhea" id="RHEA:17989"/>
        <dbReference type="Rhea" id="RHEA-COMP:9863"/>
        <dbReference type="Rhea" id="RHEA-COMP:11604"/>
        <dbReference type="ChEBI" id="CHEBI:15378"/>
        <dbReference type="ChEBI" id="CHEBI:29999"/>
        <dbReference type="ChEBI" id="CHEBI:30616"/>
        <dbReference type="ChEBI" id="CHEBI:83421"/>
        <dbReference type="ChEBI" id="CHEBI:456216"/>
        <dbReference type="EC" id="2.7.11.22"/>
    </reaction>
</comment>
<gene>
    <name evidence="12" type="ORF">HYH03_014240</name>
</gene>
<feature type="region of interest" description="Disordered" evidence="10">
    <location>
        <begin position="544"/>
        <end position="566"/>
    </location>
</feature>
<dbReference type="EMBL" id="JAEHOE010000101">
    <property type="protein sequence ID" value="KAG2487127.1"/>
    <property type="molecule type" value="Genomic_DNA"/>
</dbReference>
<evidence type="ECO:0000313" key="13">
    <source>
        <dbReference type="Proteomes" id="UP000612055"/>
    </source>
</evidence>
<feature type="compositionally biased region" description="Pro residues" evidence="10">
    <location>
        <begin position="791"/>
        <end position="804"/>
    </location>
</feature>
<comment type="caution">
    <text evidence="12">The sequence shown here is derived from an EMBL/GenBank/DDBJ whole genome shotgun (WGS) entry which is preliminary data.</text>
</comment>
<feature type="compositionally biased region" description="Low complexity" evidence="10">
    <location>
        <begin position="648"/>
        <end position="674"/>
    </location>
</feature>
<keyword evidence="4 9" id="KW-0547">Nucleotide-binding</keyword>
<evidence type="ECO:0000256" key="1">
    <source>
        <dbReference type="ARBA" id="ARBA00012425"/>
    </source>
</evidence>
<dbReference type="SUPFAM" id="SSF56112">
    <property type="entry name" value="Protein kinase-like (PK-like)"/>
    <property type="match status" value="1"/>
</dbReference>
<reference evidence="12" key="1">
    <citation type="journal article" date="2020" name="bioRxiv">
        <title>Comparative genomics of Chlamydomonas.</title>
        <authorList>
            <person name="Craig R.J."/>
            <person name="Hasan A.R."/>
            <person name="Ness R.W."/>
            <person name="Keightley P.D."/>
        </authorList>
    </citation>
    <scope>NUCLEOTIDE SEQUENCE</scope>
    <source>
        <strain evidence="12">CCAP 11/70</strain>
    </source>
</reference>
<evidence type="ECO:0000256" key="5">
    <source>
        <dbReference type="ARBA" id="ARBA00022777"/>
    </source>
</evidence>
<name>A0A835XLP8_9CHLO</name>
<feature type="binding site" evidence="9">
    <location>
        <position position="31"/>
    </location>
    <ligand>
        <name>ATP</name>
        <dbReference type="ChEBI" id="CHEBI:30616"/>
    </ligand>
</feature>
<protein>
    <recommendedName>
        <fullName evidence="1">cyclin-dependent kinase</fullName>
        <ecNumber evidence="1">2.7.11.22</ecNumber>
    </recommendedName>
</protein>
<dbReference type="Gene3D" id="1.10.510.10">
    <property type="entry name" value="Transferase(Phosphotransferase) domain 1"/>
    <property type="match status" value="1"/>
</dbReference>
<feature type="compositionally biased region" description="Low complexity" evidence="10">
    <location>
        <begin position="316"/>
        <end position="328"/>
    </location>
</feature>
<dbReference type="InterPro" id="IPR050117">
    <property type="entry name" value="MAPK"/>
</dbReference>
<feature type="region of interest" description="Disordered" evidence="10">
    <location>
        <begin position="968"/>
        <end position="1123"/>
    </location>
</feature>
<feature type="compositionally biased region" description="Basic and acidic residues" evidence="10">
    <location>
        <begin position="459"/>
        <end position="471"/>
    </location>
</feature>
<dbReference type="PROSITE" id="PS00107">
    <property type="entry name" value="PROTEIN_KINASE_ATP"/>
    <property type="match status" value="1"/>
</dbReference>
<dbReference type="OrthoDB" id="2195230at2759"/>
<evidence type="ECO:0000256" key="6">
    <source>
        <dbReference type="ARBA" id="ARBA00022840"/>
    </source>
</evidence>
<feature type="region of interest" description="Disordered" evidence="10">
    <location>
        <begin position="786"/>
        <end position="826"/>
    </location>
</feature>
<feature type="compositionally biased region" description="Low complexity" evidence="10">
    <location>
        <begin position="544"/>
        <end position="558"/>
    </location>
</feature>
<dbReference type="InterPro" id="IPR017441">
    <property type="entry name" value="Protein_kinase_ATP_BS"/>
</dbReference>
<evidence type="ECO:0000256" key="7">
    <source>
        <dbReference type="ARBA" id="ARBA00047811"/>
    </source>
</evidence>
<evidence type="ECO:0000256" key="2">
    <source>
        <dbReference type="ARBA" id="ARBA00022527"/>
    </source>
</evidence>
<dbReference type="FunFam" id="3.30.200.20:FF:000049">
    <property type="entry name" value="cyclin-dependent kinase-like 1 isoform X1"/>
    <property type="match status" value="1"/>
</dbReference>
<feature type="region of interest" description="Disordered" evidence="10">
    <location>
        <begin position="585"/>
        <end position="630"/>
    </location>
</feature>
<dbReference type="FunFam" id="1.10.510.10:FF:000980">
    <property type="entry name" value="Predicted protein"/>
    <property type="match status" value="1"/>
</dbReference>
<keyword evidence="3" id="KW-0808">Transferase</keyword>
<dbReference type="GO" id="GO:0005524">
    <property type="term" value="F:ATP binding"/>
    <property type="evidence" value="ECO:0007669"/>
    <property type="project" value="UniProtKB-UniRule"/>
</dbReference>
<feature type="compositionally biased region" description="Pro residues" evidence="10">
    <location>
        <begin position="992"/>
        <end position="1016"/>
    </location>
</feature>
<keyword evidence="13" id="KW-1185">Reference proteome</keyword>
<dbReference type="EC" id="2.7.11.22" evidence="1"/>
<feature type="compositionally biased region" description="Low complexity" evidence="10">
    <location>
        <begin position="1083"/>
        <end position="1094"/>
    </location>
</feature>
<feature type="region of interest" description="Disordered" evidence="10">
    <location>
        <begin position="1279"/>
        <end position="1312"/>
    </location>
</feature>
<evidence type="ECO:0000256" key="3">
    <source>
        <dbReference type="ARBA" id="ARBA00022679"/>
    </source>
</evidence>
<dbReference type="PANTHER" id="PTHR24055">
    <property type="entry name" value="MITOGEN-ACTIVATED PROTEIN KINASE"/>
    <property type="match status" value="1"/>
</dbReference>
<feature type="compositionally biased region" description="Low complexity" evidence="10">
    <location>
        <begin position="1160"/>
        <end position="1172"/>
    </location>
</feature>
<accession>A0A835XLP8</accession>
<feature type="region of interest" description="Disordered" evidence="10">
    <location>
        <begin position="1416"/>
        <end position="1459"/>
    </location>
</feature>
<feature type="compositionally biased region" description="Polar residues" evidence="10">
    <location>
        <begin position="1110"/>
        <end position="1121"/>
    </location>
</feature>
<dbReference type="PROSITE" id="PS50011">
    <property type="entry name" value="PROTEIN_KINASE_DOM"/>
    <property type="match status" value="1"/>
</dbReference>
<dbReference type="Gene3D" id="3.30.200.20">
    <property type="entry name" value="Phosphorylase Kinase, domain 1"/>
    <property type="match status" value="1"/>
</dbReference>
<evidence type="ECO:0000259" key="11">
    <source>
        <dbReference type="PROSITE" id="PS50011"/>
    </source>
</evidence>
<dbReference type="Proteomes" id="UP000612055">
    <property type="component" value="Unassembled WGS sequence"/>
</dbReference>
<evidence type="ECO:0000313" key="12">
    <source>
        <dbReference type="EMBL" id="KAG2487127.1"/>
    </source>
</evidence>
<dbReference type="Pfam" id="PF00069">
    <property type="entry name" value="Pkinase"/>
    <property type="match status" value="1"/>
</dbReference>
<feature type="compositionally biased region" description="Polar residues" evidence="10">
    <location>
        <begin position="685"/>
        <end position="701"/>
    </location>
</feature>
<feature type="region of interest" description="Disordered" evidence="10">
    <location>
        <begin position="646"/>
        <end position="705"/>
    </location>
</feature>
<feature type="domain" description="Protein kinase" evidence="11">
    <location>
        <begin position="3"/>
        <end position="296"/>
    </location>
</feature>
<evidence type="ECO:0000256" key="4">
    <source>
        <dbReference type="ARBA" id="ARBA00022741"/>
    </source>
</evidence>
<keyword evidence="5" id="KW-0418">Kinase</keyword>
<dbReference type="GO" id="GO:0004693">
    <property type="term" value="F:cyclin-dependent protein serine/threonine kinase activity"/>
    <property type="evidence" value="ECO:0007669"/>
    <property type="project" value="UniProtKB-EC"/>
</dbReference>
<feature type="compositionally biased region" description="Low complexity" evidence="10">
    <location>
        <begin position="851"/>
        <end position="878"/>
    </location>
</feature>
<dbReference type="InterPro" id="IPR000719">
    <property type="entry name" value="Prot_kinase_dom"/>
</dbReference>
<feature type="compositionally biased region" description="Low complexity" evidence="10">
    <location>
        <begin position="1279"/>
        <end position="1294"/>
    </location>
</feature>
<feature type="region of interest" description="Disordered" evidence="10">
    <location>
        <begin position="851"/>
        <end position="885"/>
    </location>
</feature>
<dbReference type="PROSITE" id="PS00108">
    <property type="entry name" value="PROTEIN_KINASE_ST"/>
    <property type="match status" value="1"/>
</dbReference>
<organism evidence="12 13">
    <name type="scientific">Edaphochlamys debaryana</name>
    <dbReference type="NCBI Taxonomy" id="47281"/>
    <lineage>
        <taxon>Eukaryota</taxon>
        <taxon>Viridiplantae</taxon>
        <taxon>Chlorophyta</taxon>
        <taxon>core chlorophytes</taxon>
        <taxon>Chlorophyceae</taxon>
        <taxon>CS clade</taxon>
        <taxon>Chlamydomonadales</taxon>
        <taxon>Chlamydomonadales incertae sedis</taxon>
        <taxon>Edaphochlamys</taxon>
    </lineage>
</organism>
<feature type="region of interest" description="Disordered" evidence="10">
    <location>
        <begin position="1160"/>
        <end position="1242"/>
    </location>
</feature>
<comment type="catalytic activity">
    <reaction evidence="7">
        <text>L-threonyl-[protein] + ATP = O-phospho-L-threonyl-[protein] + ADP + H(+)</text>
        <dbReference type="Rhea" id="RHEA:46608"/>
        <dbReference type="Rhea" id="RHEA-COMP:11060"/>
        <dbReference type="Rhea" id="RHEA-COMP:11605"/>
        <dbReference type="ChEBI" id="CHEBI:15378"/>
        <dbReference type="ChEBI" id="CHEBI:30013"/>
        <dbReference type="ChEBI" id="CHEBI:30616"/>
        <dbReference type="ChEBI" id="CHEBI:61977"/>
        <dbReference type="ChEBI" id="CHEBI:456216"/>
        <dbReference type="EC" id="2.7.11.22"/>
    </reaction>
</comment>
<dbReference type="InterPro" id="IPR008271">
    <property type="entry name" value="Ser/Thr_kinase_AS"/>
</dbReference>
<keyword evidence="6 9" id="KW-0067">ATP-binding</keyword>
<feature type="compositionally biased region" description="Pro residues" evidence="10">
    <location>
        <begin position="1295"/>
        <end position="1307"/>
    </location>
</feature>
<proteinExistence type="predicted"/>